<comment type="caution">
    <text evidence="2">The sequence shown here is derived from an EMBL/GenBank/DDBJ whole genome shotgun (WGS) entry which is preliminary data.</text>
</comment>
<reference evidence="2" key="1">
    <citation type="journal article" date="2014" name="Front. Microbiol.">
        <title>High frequency of phylogenetically diverse reductive dehalogenase-homologous genes in deep subseafloor sedimentary metagenomes.</title>
        <authorList>
            <person name="Kawai M."/>
            <person name="Futagami T."/>
            <person name="Toyoda A."/>
            <person name="Takaki Y."/>
            <person name="Nishi S."/>
            <person name="Hori S."/>
            <person name="Arai W."/>
            <person name="Tsubouchi T."/>
            <person name="Morono Y."/>
            <person name="Uchiyama I."/>
            <person name="Ito T."/>
            <person name="Fujiyama A."/>
            <person name="Inagaki F."/>
            <person name="Takami H."/>
        </authorList>
    </citation>
    <scope>NUCLEOTIDE SEQUENCE</scope>
    <source>
        <strain evidence="2">Expedition CK06-06</strain>
    </source>
</reference>
<name>X1DUS2_9ZZZZ</name>
<feature type="transmembrane region" description="Helical" evidence="1">
    <location>
        <begin position="21"/>
        <end position="45"/>
    </location>
</feature>
<evidence type="ECO:0000313" key="2">
    <source>
        <dbReference type="EMBL" id="GAH08714.1"/>
    </source>
</evidence>
<accession>X1DUS2</accession>
<gene>
    <name evidence="2" type="ORF">S01H4_62773</name>
</gene>
<feature type="non-terminal residue" evidence="2">
    <location>
        <position position="83"/>
    </location>
</feature>
<protein>
    <submittedName>
        <fullName evidence="2">Uncharacterized protein</fullName>
    </submittedName>
</protein>
<organism evidence="2">
    <name type="scientific">marine sediment metagenome</name>
    <dbReference type="NCBI Taxonomy" id="412755"/>
    <lineage>
        <taxon>unclassified sequences</taxon>
        <taxon>metagenomes</taxon>
        <taxon>ecological metagenomes</taxon>
    </lineage>
</organism>
<evidence type="ECO:0000256" key="1">
    <source>
        <dbReference type="SAM" id="Phobius"/>
    </source>
</evidence>
<keyword evidence="1" id="KW-0472">Membrane</keyword>
<dbReference type="AlphaFoldDB" id="X1DUS2"/>
<proteinExistence type="predicted"/>
<keyword evidence="1" id="KW-0812">Transmembrane</keyword>
<keyword evidence="1" id="KW-1133">Transmembrane helix</keyword>
<dbReference type="EMBL" id="BART01037555">
    <property type="protein sequence ID" value="GAH08714.1"/>
    <property type="molecule type" value="Genomic_DNA"/>
</dbReference>
<sequence length="83" mass="9433">MNDLINNLTENSFFLFKKRRWDYLLIALPLLSTICFVIIGCIPIVGTSFKISIINQETLGTDTGIIIYDQINVSISFFDINLS</sequence>